<dbReference type="InterPro" id="IPR001387">
    <property type="entry name" value="Cro/C1-type_HTH"/>
</dbReference>
<dbReference type="CDD" id="cd00093">
    <property type="entry name" value="HTH_XRE"/>
    <property type="match status" value="1"/>
</dbReference>
<dbReference type="Gene3D" id="1.10.260.40">
    <property type="entry name" value="lambda repressor-like DNA-binding domains"/>
    <property type="match status" value="1"/>
</dbReference>
<gene>
    <name evidence="3" type="ORF">S1361_06710</name>
</gene>
<dbReference type="PROSITE" id="PS50943">
    <property type="entry name" value="HTH_CROC1"/>
    <property type="match status" value="1"/>
</dbReference>
<proteinExistence type="predicted"/>
<name>A0ABX7TK38_STRCY</name>
<dbReference type="Pfam" id="PF01381">
    <property type="entry name" value="HTH_3"/>
    <property type="match status" value="1"/>
</dbReference>
<evidence type="ECO:0000313" key="3">
    <source>
        <dbReference type="EMBL" id="QTD97037.1"/>
    </source>
</evidence>
<sequence length="188" mass="20538">MMADMTEDRTKRQWPKLADAIRSAREARGLTQVALAELAGISEGSVQNLESGESRTRIPPSLGKVEPHLGWAPGSGLEVLRGGEPTRVPVVHEGSAELRVGQDKLRRKLPLRVVDELESDDPLIDSQVIQLPGTKGARMTVVVHGQPDATPQEIQEALLAWRRAERKLHRLPDDDDDNGDEPQAANGS</sequence>
<evidence type="ECO:0000313" key="4">
    <source>
        <dbReference type="Proteomes" id="UP000663908"/>
    </source>
</evidence>
<dbReference type="SUPFAM" id="SSF47413">
    <property type="entry name" value="lambda repressor-like DNA-binding domains"/>
    <property type="match status" value="1"/>
</dbReference>
<dbReference type="Proteomes" id="UP000663908">
    <property type="component" value="Chromosome"/>
</dbReference>
<accession>A0ABX7TK38</accession>
<feature type="region of interest" description="Disordered" evidence="1">
    <location>
        <begin position="168"/>
        <end position="188"/>
    </location>
</feature>
<dbReference type="SMART" id="SM00530">
    <property type="entry name" value="HTH_XRE"/>
    <property type="match status" value="1"/>
</dbReference>
<feature type="domain" description="HTH cro/C1-type" evidence="2">
    <location>
        <begin position="21"/>
        <end position="55"/>
    </location>
</feature>
<organism evidence="3 4">
    <name type="scientific">Streptomyces cyanogenus</name>
    <dbReference type="NCBI Taxonomy" id="80860"/>
    <lineage>
        <taxon>Bacteria</taxon>
        <taxon>Bacillati</taxon>
        <taxon>Actinomycetota</taxon>
        <taxon>Actinomycetes</taxon>
        <taxon>Kitasatosporales</taxon>
        <taxon>Streptomycetaceae</taxon>
        <taxon>Streptomyces</taxon>
    </lineage>
</organism>
<keyword evidence="4" id="KW-1185">Reference proteome</keyword>
<reference evidence="3 4" key="1">
    <citation type="submission" date="2021-03" db="EMBL/GenBank/DDBJ databases">
        <title>Complete genome sequence of Streptomyces cyanogenus S136, producer of anticancer angucycline landomycin A.</title>
        <authorList>
            <person name="Hrab P."/>
            <person name="Ruckert C."/>
            <person name="Busche T."/>
            <person name="Ostash I."/>
            <person name="Kalinowski J."/>
            <person name="Fedorenko V."/>
            <person name="Yushchuk O."/>
            <person name="Ostash B."/>
        </authorList>
    </citation>
    <scope>NUCLEOTIDE SEQUENCE [LARGE SCALE GENOMIC DNA]</scope>
    <source>
        <strain evidence="3 4">S136</strain>
    </source>
</reference>
<dbReference type="InterPro" id="IPR010982">
    <property type="entry name" value="Lambda_DNA-bd_dom_sf"/>
</dbReference>
<dbReference type="EMBL" id="CP071839">
    <property type="protein sequence ID" value="QTD97037.1"/>
    <property type="molecule type" value="Genomic_DNA"/>
</dbReference>
<evidence type="ECO:0000259" key="2">
    <source>
        <dbReference type="PROSITE" id="PS50943"/>
    </source>
</evidence>
<evidence type="ECO:0000256" key="1">
    <source>
        <dbReference type="SAM" id="MobiDB-lite"/>
    </source>
</evidence>
<protein>
    <submittedName>
        <fullName evidence="3">Helix-turn-helix protein</fullName>
    </submittedName>
</protein>